<reference evidence="2" key="1">
    <citation type="journal article" date="2023" name="G3 (Bethesda)">
        <title>A reference genome for the long-term kleptoplast-retaining sea slug Elysia crispata morphotype clarki.</title>
        <authorList>
            <person name="Eastman K.E."/>
            <person name="Pendleton A.L."/>
            <person name="Shaikh M.A."/>
            <person name="Suttiyut T."/>
            <person name="Ogas R."/>
            <person name="Tomko P."/>
            <person name="Gavelis G."/>
            <person name="Widhalm J.R."/>
            <person name="Wisecaver J.H."/>
        </authorList>
    </citation>
    <scope>NUCLEOTIDE SEQUENCE</scope>
    <source>
        <strain evidence="2">ECLA1</strain>
    </source>
</reference>
<keyword evidence="3" id="KW-1185">Reference proteome</keyword>
<protein>
    <submittedName>
        <fullName evidence="2">Uncharacterized protein</fullName>
    </submittedName>
</protein>
<proteinExistence type="predicted"/>
<organism evidence="2 3">
    <name type="scientific">Elysia crispata</name>
    <name type="common">lettuce slug</name>
    <dbReference type="NCBI Taxonomy" id="231223"/>
    <lineage>
        <taxon>Eukaryota</taxon>
        <taxon>Metazoa</taxon>
        <taxon>Spiralia</taxon>
        <taxon>Lophotrochozoa</taxon>
        <taxon>Mollusca</taxon>
        <taxon>Gastropoda</taxon>
        <taxon>Heterobranchia</taxon>
        <taxon>Euthyneura</taxon>
        <taxon>Panpulmonata</taxon>
        <taxon>Sacoglossa</taxon>
        <taxon>Placobranchoidea</taxon>
        <taxon>Plakobranchidae</taxon>
        <taxon>Elysia</taxon>
    </lineage>
</organism>
<gene>
    <name evidence="2" type="ORF">RRG08_036957</name>
</gene>
<dbReference type="AlphaFoldDB" id="A0AAE1D6J4"/>
<evidence type="ECO:0000313" key="3">
    <source>
        <dbReference type="Proteomes" id="UP001283361"/>
    </source>
</evidence>
<accession>A0AAE1D6J4</accession>
<dbReference type="Proteomes" id="UP001283361">
    <property type="component" value="Unassembled WGS sequence"/>
</dbReference>
<evidence type="ECO:0000256" key="1">
    <source>
        <dbReference type="SAM" id="MobiDB-lite"/>
    </source>
</evidence>
<comment type="caution">
    <text evidence="2">The sequence shown here is derived from an EMBL/GenBank/DDBJ whole genome shotgun (WGS) entry which is preliminary data.</text>
</comment>
<name>A0AAE1D6J4_9GAST</name>
<feature type="region of interest" description="Disordered" evidence="1">
    <location>
        <begin position="51"/>
        <end position="80"/>
    </location>
</feature>
<evidence type="ECO:0000313" key="2">
    <source>
        <dbReference type="EMBL" id="KAK3759167.1"/>
    </source>
</evidence>
<dbReference type="EMBL" id="JAWDGP010005162">
    <property type="protein sequence ID" value="KAK3759167.1"/>
    <property type="molecule type" value="Genomic_DNA"/>
</dbReference>
<sequence>MRHTTKVVYCLLDKKNSNYLMDSFQTLNSRVLDWRMKSWGSNPIGTSMTLLSLLPPPPPQSSQSTDLSDACEENSSGDSG</sequence>